<evidence type="ECO:0000313" key="4">
    <source>
        <dbReference type="Proteomes" id="UP000251889"/>
    </source>
</evidence>
<keyword evidence="1" id="KW-0802">TPR repeat</keyword>
<proteinExistence type="predicted"/>
<dbReference type="SUPFAM" id="SSF48452">
    <property type="entry name" value="TPR-like"/>
    <property type="match status" value="1"/>
</dbReference>
<feature type="signal peptide" evidence="2">
    <location>
        <begin position="1"/>
        <end position="19"/>
    </location>
</feature>
<sequence>MRILLLLAMAIFFTPFSHAQTTIPLIHSGEVIEKGKTLYDSGKFDEAVKLYQTIPARDTNYVKMLSELALTYIALKKPEKAIETCELALKQPTLEHYRNHLVRSNAIALDHAGQYEKSVEAFKKAQLEYPLDHSFIFNLGITYYNHKEYEKAMDCFFKTLAIKPFHGGSHLNLARMAISQGRKVHAMMAMGIYLSIYTNDNERLVLMDKFLSNQLTQDEGTIPGFDVNNCEKLDQVIRAKIATESDFKTKMPLRVPVVQQYELFLQQLSMIQDKGDDRWLNHYLKTYKGIVERKYEEPFLYTILISANNDDVKKWRKKNSKTIDAYINFASDALKESRKRLVVPQLGFDKPVQAWFYDDGSVEALGDESGDKRVGRWVYFYSNSEKSAEGSYNTNGEKIGIWNYYHDSGKLSSVVDMKSGERTYYFESGKKEKHYFLKNDLVDGAVEIYFPTGELKEKATYKNGKRHGKVEIFFPGGVIDETFNYVDGKLEGESLSYFQNGVLFSKIIYKNGERSGPYVQYSANGKLRATGGYLNDNDDGEWKYYFMNGKLDKVGTYKNSKRVGSWKFYNIDGSLKEEGNYDQEGKVQGDQTTYVNEKKHNVNTFKSDVLVGIAYFDQDGKTLGTFANDKGNFKAKSFYFSGALQGEGAFKNGKGEGLWKFYYQTGQLQREVNLSAGDKSGKETTYFKNGKIKSVANYVANDLDGYYQLFYQDGRVMEEGWFQHDKRQQQWRGYFRDGAPKWEGYYLNDDYRGDYVDYNVDGKPVRKLTYQEDKIVDINWFDEQQNNITKKSNDGDKQRYEAFYSNGKLKTRAILVGGAYSDKVEFTFDDGKLAFQYPLLGSNRHGLYKSQSVDGVLMATGPYLNGNQHGIWQYKGEMGERDSEGRYYNDSMDSTWLYYHFNGKVSSSGNFVDDDRHGITTYYGPDGNPLYQKNYQDGDLIAYRGLGTNNEFGEWKKYTGNDLITFYYPSGKKAFEEKYVNGMLQGPRKYYYPTGNTYQEYLFNEGEYDGPFVFYYENGKPRVKGAYKLDELDGVVTYFNEDGTLLKTITYKEGIKNGKTILYNKGVKAKEYNLWNGMSK</sequence>
<dbReference type="Pfam" id="PF13432">
    <property type="entry name" value="TPR_16"/>
    <property type="match status" value="1"/>
</dbReference>
<gene>
    <name evidence="3" type="ORF">DQQ10_19465</name>
</gene>
<protein>
    <recommendedName>
        <fullName evidence="5">Tetratricopeptide repeat protein</fullName>
    </recommendedName>
</protein>
<dbReference type="AlphaFoldDB" id="A0A364XYP6"/>
<dbReference type="Gene3D" id="2.20.110.10">
    <property type="entry name" value="Histone H3 K4-specific methyltransferase SET7/9 N-terminal domain"/>
    <property type="match status" value="2"/>
</dbReference>
<organism evidence="3 4">
    <name type="scientific">Pseudochryseolinea flava</name>
    <dbReference type="NCBI Taxonomy" id="2059302"/>
    <lineage>
        <taxon>Bacteria</taxon>
        <taxon>Pseudomonadati</taxon>
        <taxon>Bacteroidota</taxon>
        <taxon>Cytophagia</taxon>
        <taxon>Cytophagales</taxon>
        <taxon>Fulvivirgaceae</taxon>
        <taxon>Pseudochryseolinea</taxon>
    </lineage>
</organism>
<keyword evidence="4" id="KW-1185">Reference proteome</keyword>
<dbReference type="Pfam" id="PF07661">
    <property type="entry name" value="MORN_2"/>
    <property type="match status" value="8"/>
</dbReference>
<dbReference type="SUPFAM" id="SSF82185">
    <property type="entry name" value="Histone H3 K4-specific methyltransferase SET7/9 N-terminal domain"/>
    <property type="match status" value="6"/>
</dbReference>
<dbReference type="Gene3D" id="3.90.930.1">
    <property type="match status" value="5"/>
</dbReference>
<evidence type="ECO:0000313" key="3">
    <source>
        <dbReference type="EMBL" id="RAV99403.1"/>
    </source>
</evidence>
<evidence type="ECO:0008006" key="5">
    <source>
        <dbReference type="Google" id="ProtNLM"/>
    </source>
</evidence>
<feature type="chain" id="PRO_5016594160" description="Tetratricopeptide repeat protein" evidence="2">
    <location>
        <begin position="20"/>
        <end position="1080"/>
    </location>
</feature>
<dbReference type="Gene3D" id="1.25.40.10">
    <property type="entry name" value="Tetratricopeptide repeat domain"/>
    <property type="match status" value="1"/>
</dbReference>
<evidence type="ECO:0000256" key="1">
    <source>
        <dbReference type="PROSITE-ProRule" id="PRU00339"/>
    </source>
</evidence>
<dbReference type="RefSeq" id="WP_112748592.1">
    <property type="nucleotide sequence ID" value="NZ_QMFY01000011.1"/>
</dbReference>
<reference evidence="3 4" key="1">
    <citation type="submission" date="2018-06" db="EMBL/GenBank/DDBJ databases">
        <title>Chryseolinea flavus sp. nov., a member of the phylum Bacteroidetes isolated from soil.</title>
        <authorList>
            <person name="Li Y."/>
            <person name="Wang J."/>
        </authorList>
    </citation>
    <scope>NUCLEOTIDE SEQUENCE [LARGE SCALE GENOMIC DNA]</scope>
    <source>
        <strain evidence="3 4">SDU1-6</strain>
    </source>
</reference>
<dbReference type="OrthoDB" id="7342920at2"/>
<keyword evidence="2" id="KW-0732">Signal</keyword>
<accession>A0A364XYP6</accession>
<name>A0A364XYP6_9BACT</name>
<feature type="repeat" description="TPR" evidence="1">
    <location>
        <begin position="133"/>
        <end position="166"/>
    </location>
</feature>
<dbReference type="PROSITE" id="PS50005">
    <property type="entry name" value="TPR"/>
    <property type="match status" value="1"/>
</dbReference>
<dbReference type="InterPro" id="IPR011990">
    <property type="entry name" value="TPR-like_helical_dom_sf"/>
</dbReference>
<comment type="caution">
    <text evidence="3">The sequence shown here is derived from an EMBL/GenBank/DDBJ whole genome shotgun (WGS) entry which is preliminary data.</text>
</comment>
<dbReference type="PANTHER" id="PTHR33706:SF1">
    <property type="entry name" value="TPR REPEAT PROTEIN"/>
    <property type="match status" value="1"/>
</dbReference>
<dbReference type="Proteomes" id="UP000251889">
    <property type="component" value="Unassembled WGS sequence"/>
</dbReference>
<evidence type="ECO:0000256" key="2">
    <source>
        <dbReference type="SAM" id="SignalP"/>
    </source>
</evidence>
<dbReference type="InterPro" id="IPR011652">
    <property type="entry name" value="MORN_2"/>
</dbReference>
<dbReference type="InterPro" id="IPR019734">
    <property type="entry name" value="TPR_rpt"/>
</dbReference>
<dbReference type="PANTHER" id="PTHR33706">
    <property type="entry name" value="MORN VARIANT REPEAT PROTEIN"/>
    <property type="match status" value="1"/>
</dbReference>
<dbReference type="SMART" id="SM00028">
    <property type="entry name" value="TPR"/>
    <property type="match status" value="4"/>
</dbReference>
<dbReference type="EMBL" id="QMFY01000011">
    <property type="protein sequence ID" value="RAV99403.1"/>
    <property type="molecule type" value="Genomic_DNA"/>
</dbReference>